<evidence type="ECO:0000313" key="3">
    <source>
        <dbReference type="EMBL" id="KAH6658231.1"/>
    </source>
</evidence>
<evidence type="ECO:0000256" key="1">
    <source>
        <dbReference type="SAM" id="Phobius"/>
    </source>
</evidence>
<sequence>MMKLSRPFVHPDALVRSLRQTPRPSLQRLPQCLNAPHQTRTFVRRQQRTSHRAFETLNLDRMRTDSYSYHVKRQRFLAAGAVAGVLAFTYTAYLLWKEVSKPAKFDSGLPSNVDPFNTEAGSKRKTVVHDSEGREMVPTGNKTVEWFPRLLNLDTGAADGQEAKNGVEYTLVGLGTRTVTFLGFEVYVVGYYIATPDIAAIQRKLVKEIHPIATTLVPSERDELKRKLLDPVEGERLWLDILGDVKPRSAMRIVPVRNTDFPHLRDGFVRAITARSQAHKEEYNDELFGSAMAEFRTLFNRGKVPAKGELILVRDERGVLTILYDEGKQQKQKTEDEKVLGTLGRVADERVSRALWMNYLGGKAVASEPARNNIVEGIMEFVERPVGTVAAQVV</sequence>
<dbReference type="PANTHER" id="PTHR47284">
    <property type="entry name" value="FATTY-ACID-BINDING PROTEIN 2"/>
    <property type="match status" value="1"/>
</dbReference>
<feature type="transmembrane region" description="Helical" evidence="1">
    <location>
        <begin position="76"/>
        <end position="96"/>
    </location>
</feature>
<keyword evidence="1" id="KW-0472">Membrane</keyword>
<keyword evidence="4" id="KW-1185">Reference proteome</keyword>
<dbReference type="AlphaFoldDB" id="A0A9P8UU58"/>
<evidence type="ECO:0000259" key="2">
    <source>
        <dbReference type="Pfam" id="PF16035"/>
    </source>
</evidence>
<dbReference type="InterPro" id="IPR036298">
    <property type="entry name" value="Chalcone_isomerase_sf"/>
</dbReference>
<name>A0A9P8UU58_9PEZI</name>
<dbReference type="PANTHER" id="PTHR47284:SF3">
    <property type="entry name" value="FATTY-ACID-BINDING PROTEIN 2"/>
    <property type="match status" value="1"/>
</dbReference>
<dbReference type="InterPro" id="IPR016088">
    <property type="entry name" value="Chalcone_isomerase_3-sand"/>
</dbReference>
<gene>
    <name evidence="3" type="ORF">BKA67DRAFT_533391</name>
</gene>
<dbReference type="OrthoDB" id="18193at2759"/>
<dbReference type="Pfam" id="PF16035">
    <property type="entry name" value="Chalcone_2"/>
    <property type="match status" value="1"/>
</dbReference>
<organism evidence="3 4">
    <name type="scientific">Truncatella angustata</name>
    <dbReference type="NCBI Taxonomy" id="152316"/>
    <lineage>
        <taxon>Eukaryota</taxon>
        <taxon>Fungi</taxon>
        <taxon>Dikarya</taxon>
        <taxon>Ascomycota</taxon>
        <taxon>Pezizomycotina</taxon>
        <taxon>Sordariomycetes</taxon>
        <taxon>Xylariomycetidae</taxon>
        <taxon>Amphisphaeriales</taxon>
        <taxon>Sporocadaceae</taxon>
        <taxon>Truncatella</taxon>
    </lineage>
</organism>
<keyword evidence="1" id="KW-0812">Transmembrane</keyword>
<dbReference type="Proteomes" id="UP000758603">
    <property type="component" value="Unassembled WGS sequence"/>
</dbReference>
<dbReference type="InterPro" id="IPR016087">
    <property type="entry name" value="Chalcone_isomerase"/>
</dbReference>
<protein>
    <submittedName>
        <fullName evidence="3">Chalcone-flavanone isomerase-domain-containing protein</fullName>
    </submittedName>
</protein>
<evidence type="ECO:0000313" key="4">
    <source>
        <dbReference type="Proteomes" id="UP000758603"/>
    </source>
</evidence>
<proteinExistence type="predicted"/>
<dbReference type="Gene3D" id="3.50.70.10">
    <property type="match status" value="1"/>
</dbReference>
<dbReference type="GeneID" id="70128583"/>
<keyword evidence="3" id="KW-0413">Isomerase</keyword>
<accession>A0A9P8UU58</accession>
<feature type="domain" description="Chalcone isomerase" evidence="2">
    <location>
        <begin position="168"/>
        <end position="375"/>
    </location>
</feature>
<dbReference type="GO" id="GO:0016872">
    <property type="term" value="F:intramolecular lyase activity"/>
    <property type="evidence" value="ECO:0007669"/>
    <property type="project" value="InterPro"/>
</dbReference>
<comment type="caution">
    <text evidence="3">The sequence shown here is derived from an EMBL/GenBank/DDBJ whole genome shotgun (WGS) entry which is preliminary data.</text>
</comment>
<keyword evidence="1" id="KW-1133">Transmembrane helix</keyword>
<dbReference type="RefSeq" id="XP_045962465.1">
    <property type="nucleotide sequence ID" value="XM_046099691.1"/>
</dbReference>
<dbReference type="EMBL" id="JAGPXC010000002">
    <property type="protein sequence ID" value="KAH6658231.1"/>
    <property type="molecule type" value="Genomic_DNA"/>
</dbReference>
<dbReference type="SUPFAM" id="SSF54626">
    <property type="entry name" value="Chalcone isomerase"/>
    <property type="match status" value="1"/>
</dbReference>
<reference evidence="3" key="1">
    <citation type="journal article" date="2021" name="Nat. Commun.">
        <title>Genetic determinants of endophytism in the Arabidopsis root mycobiome.</title>
        <authorList>
            <person name="Mesny F."/>
            <person name="Miyauchi S."/>
            <person name="Thiergart T."/>
            <person name="Pickel B."/>
            <person name="Atanasova L."/>
            <person name="Karlsson M."/>
            <person name="Huettel B."/>
            <person name="Barry K.W."/>
            <person name="Haridas S."/>
            <person name="Chen C."/>
            <person name="Bauer D."/>
            <person name="Andreopoulos W."/>
            <person name="Pangilinan J."/>
            <person name="LaButti K."/>
            <person name="Riley R."/>
            <person name="Lipzen A."/>
            <person name="Clum A."/>
            <person name="Drula E."/>
            <person name="Henrissat B."/>
            <person name="Kohler A."/>
            <person name="Grigoriev I.V."/>
            <person name="Martin F.M."/>
            <person name="Hacquard S."/>
        </authorList>
    </citation>
    <scope>NUCLEOTIDE SEQUENCE</scope>
    <source>
        <strain evidence="3">MPI-SDFR-AT-0073</strain>
    </source>
</reference>